<gene>
    <name evidence="1" type="ORF">GCK72_004389</name>
</gene>
<accession>A0A6A5HC11</accession>
<evidence type="ECO:0000313" key="1">
    <source>
        <dbReference type="EMBL" id="KAF1764441.1"/>
    </source>
</evidence>
<comment type="caution">
    <text evidence="1">The sequence shown here is derived from an EMBL/GenBank/DDBJ whole genome shotgun (WGS) entry which is preliminary data.</text>
</comment>
<dbReference type="PANTHER" id="PTHR31379:SF1">
    <property type="entry name" value="F-BOX C PROTEIN-RELATED"/>
    <property type="match status" value="1"/>
</dbReference>
<dbReference type="Pfam" id="PF12078">
    <property type="entry name" value="DUF3557"/>
    <property type="match status" value="1"/>
</dbReference>
<dbReference type="AlphaFoldDB" id="A0A6A5HC11"/>
<evidence type="ECO:0000313" key="2">
    <source>
        <dbReference type="Proteomes" id="UP000483820"/>
    </source>
</evidence>
<dbReference type="KEGG" id="crq:GCK72_004389"/>
<dbReference type="GeneID" id="9826947"/>
<sequence>MPVIPIQNEILKAILPYMDPNKRFQISFRMPSISSLESRTPLKIENLTFSKVHTEVNKVSYQLGVYRDYGRNETPYNVLRMNQGGGSLSEIDQYGLIIHPEVNIALPGDIDLRTTAQRDVLANTEESEQDVVQQLRVLKMILAERLNQEYIEDDETRNAAVGEPANAFVETYREITLKASVETIQSRIQYLRNLLRALKNRQDNRVPPCTPWIQLSMRSSTGVTIQRVAYNKYLYEATKAVTTKLFGNRDSSISVKNLKIEPHSPFSNHILRFPAGTILKIDNLEVAFWNSREFERFKQVIHPSSFPLQQLKISSNTLSADFQHTIAREPKRLIISNDINENRSWTPILLNLTNRRVYLENENARNPPNDYMDLIENWLERGRPVGTCFYMGIKSEETVKQCLDTLKQREEVVGSSEKQVQLRINAATMLEVCYEMAVRRVRLLNDNQSKWWLRIRVLRERSD</sequence>
<proteinExistence type="predicted"/>
<dbReference type="RefSeq" id="XP_003097810.2">
    <property type="nucleotide sequence ID" value="XM_003097762.2"/>
</dbReference>
<reference evidence="1 2" key="1">
    <citation type="submission" date="2019-12" db="EMBL/GenBank/DDBJ databases">
        <title>Chromosome-level assembly of the Caenorhabditis remanei genome.</title>
        <authorList>
            <person name="Teterina A.A."/>
            <person name="Willis J.H."/>
            <person name="Phillips P.C."/>
        </authorList>
    </citation>
    <scope>NUCLEOTIDE SEQUENCE [LARGE SCALE GENOMIC DNA]</scope>
    <source>
        <strain evidence="1 2">PX506</strain>
        <tissue evidence="1">Whole organism</tissue>
    </source>
</reference>
<evidence type="ECO:0008006" key="3">
    <source>
        <dbReference type="Google" id="ProtNLM"/>
    </source>
</evidence>
<dbReference type="CTD" id="9826947"/>
<dbReference type="EMBL" id="WUAV01000002">
    <property type="protein sequence ID" value="KAF1764441.1"/>
    <property type="molecule type" value="Genomic_DNA"/>
</dbReference>
<dbReference type="Proteomes" id="UP000483820">
    <property type="component" value="Chromosome II"/>
</dbReference>
<protein>
    <recommendedName>
        <fullName evidence="3">F-box C protein</fullName>
    </recommendedName>
</protein>
<dbReference type="InterPro" id="IPR021942">
    <property type="entry name" value="DUF3557"/>
</dbReference>
<organism evidence="1 2">
    <name type="scientific">Caenorhabditis remanei</name>
    <name type="common">Caenorhabditis vulgaris</name>
    <dbReference type="NCBI Taxonomy" id="31234"/>
    <lineage>
        <taxon>Eukaryota</taxon>
        <taxon>Metazoa</taxon>
        <taxon>Ecdysozoa</taxon>
        <taxon>Nematoda</taxon>
        <taxon>Chromadorea</taxon>
        <taxon>Rhabditida</taxon>
        <taxon>Rhabditina</taxon>
        <taxon>Rhabditomorpha</taxon>
        <taxon>Rhabditoidea</taxon>
        <taxon>Rhabditidae</taxon>
        <taxon>Peloderinae</taxon>
        <taxon>Caenorhabditis</taxon>
    </lineage>
</organism>
<dbReference type="PANTHER" id="PTHR31379">
    <property type="entry name" value="F-BOX C PROTEIN-RELATED-RELATED"/>
    <property type="match status" value="1"/>
</dbReference>
<name>A0A6A5HC11_CAERE</name>